<dbReference type="InterPro" id="IPR050090">
    <property type="entry name" value="Tyrosine_recombinase_XerCD"/>
</dbReference>
<evidence type="ECO:0000256" key="2">
    <source>
        <dbReference type="ARBA" id="ARBA00008857"/>
    </source>
</evidence>
<dbReference type="EMBL" id="LGVR01000060">
    <property type="protein sequence ID" value="KOA84981.1"/>
    <property type="molecule type" value="Genomic_DNA"/>
</dbReference>
<dbReference type="CDD" id="cd00397">
    <property type="entry name" value="DNA_BRE_C"/>
    <property type="match status" value="1"/>
</dbReference>
<dbReference type="Pfam" id="PF00589">
    <property type="entry name" value="Phage_integrase"/>
    <property type="match status" value="1"/>
</dbReference>
<dbReference type="AlphaFoldDB" id="A0A9Q1ZB77"/>
<proteinExistence type="inferred from homology"/>
<dbReference type="Pfam" id="PF13495">
    <property type="entry name" value="Phage_int_SAM_4"/>
    <property type="match status" value="1"/>
</dbReference>
<name>A0A9Q1ZB77_CLOBO</name>
<dbReference type="PANTHER" id="PTHR30349:SF41">
    <property type="entry name" value="INTEGRASE_RECOMBINASE PROTEIN MJ0367-RELATED"/>
    <property type="match status" value="1"/>
</dbReference>
<dbReference type="PROSITE" id="PS51898">
    <property type="entry name" value="TYR_RECOMBINASE"/>
    <property type="match status" value="1"/>
</dbReference>
<dbReference type="GO" id="GO:0006310">
    <property type="term" value="P:DNA recombination"/>
    <property type="evidence" value="ECO:0007669"/>
    <property type="project" value="UniProtKB-KW"/>
</dbReference>
<accession>A0A9Q1ZB77</accession>
<geneLocation type="plasmid" evidence="9">
    <name>p1BKT015925</name>
</geneLocation>
<dbReference type="Gene3D" id="1.10.150.130">
    <property type="match status" value="1"/>
</dbReference>
<dbReference type="InterPro" id="IPR010998">
    <property type="entry name" value="Integrase_recombinase_N"/>
</dbReference>
<dbReference type="PROSITE" id="PS51900">
    <property type="entry name" value="CB"/>
    <property type="match status" value="1"/>
</dbReference>
<reference evidence="9 10" key="1">
    <citation type="submission" date="2015-07" db="EMBL/GenBank/DDBJ databases">
        <title>Draft genome sequences of 17 French Clostridium botulinum group III.</title>
        <authorList>
            <person name="Woudstra C."/>
            <person name="Le Marechal C."/>
            <person name="Souillard R."/>
            <person name="Bayon-Auboyer M.-H."/>
            <person name="Dessouter D."/>
            <person name="Fach P."/>
        </authorList>
    </citation>
    <scope>NUCLEOTIDE SEQUENCE [LARGE SCALE GENOMIC DNA]</scope>
    <source>
        <strain evidence="9 10">12LNRI-CD</strain>
        <plasmid evidence="9">p1BKT015925</plasmid>
    </source>
</reference>
<dbReference type="GO" id="GO:0015074">
    <property type="term" value="P:DNA integration"/>
    <property type="evidence" value="ECO:0007669"/>
    <property type="project" value="UniProtKB-KW"/>
</dbReference>
<keyword evidence="3" id="KW-0229">DNA integration</keyword>
<dbReference type="InterPro" id="IPR044068">
    <property type="entry name" value="CB"/>
</dbReference>
<dbReference type="InterPro" id="IPR013762">
    <property type="entry name" value="Integrase-like_cat_sf"/>
</dbReference>
<dbReference type="OrthoDB" id="9801717at2"/>
<protein>
    <submittedName>
        <fullName evidence="9">Integrase</fullName>
    </submittedName>
</protein>
<dbReference type="SUPFAM" id="SSF56349">
    <property type="entry name" value="DNA breaking-rejoining enzymes"/>
    <property type="match status" value="1"/>
</dbReference>
<evidence type="ECO:0000259" key="8">
    <source>
        <dbReference type="PROSITE" id="PS51900"/>
    </source>
</evidence>
<dbReference type="InterPro" id="IPR004107">
    <property type="entry name" value="Integrase_SAM-like_N"/>
</dbReference>
<comment type="function">
    <text evidence="1">Site-specific tyrosine recombinase, which acts by catalyzing the cutting and rejoining of the recombining DNA molecules.</text>
</comment>
<dbReference type="PANTHER" id="PTHR30349">
    <property type="entry name" value="PHAGE INTEGRASE-RELATED"/>
    <property type="match status" value="1"/>
</dbReference>
<evidence type="ECO:0000259" key="7">
    <source>
        <dbReference type="PROSITE" id="PS51898"/>
    </source>
</evidence>
<comment type="similarity">
    <text evidence="2">Belongs to the 'phage' integrase family.</text>
</comment>
<keyword evidence="4 6" id="KW-0238">DNA-binding</keyword>
<dbReference type="InterPro" id="IPR002104">
    <property type="entry name" value="Integrase_catalytic"/>
</dbReference>
<comment type="caution">
    <text evidence="9">The sequence shown here is derived from an EMBL/GenBank/DDBJ whole genome shotgun (WGS) entry which is preliminary data.</text>
</comment>
<evidence type="ECO:0000256" key="3">
    <source>
        <dbReference type="ARBA" id="ARBA00022908"/>
    </source>
</evidence>
<dbReference type="GO" id="GO:0003677">
    <property type="term" value="F:DNA binding"/>
    <property type="evidence" value="ECO:0007669"/>
    <property type="project" value="UniProtKB-UniRule"/>
</dbReference>
<sequence length="342" mass="40220">MGRGTVYNPMVTEEKLKMVNEDNVDLLNEFVEFLQSTDKSPLTIRNYVSDIQICFIWSLEHNKNKFFIDFTKRDIMKYQNYMLNKMNLSSNRIRRLRSAISSMSNFIEAMLDDEYPNYRNIVNKIPAPVKQAVREKSIFEDEEIQKLLDYLVDKKQYQKACVLALAWASGSRKSELLRFPVSYFIPENIKYGSLYKTPEKIKTKGRGSKGKMIYRYVLISKFQQYLDLWLEQRKELDVTCDELFAIKRKGKWIPMQITTLDSWAKLFTKLLNKDFYFHSLRHNFCTFLSQSNIPASVIKDIIGWENVSMVEVYDDSEVDDKLGKYFGKDGIKQVTKGDLSNL</sequence>
<evidence type="ECO:0000313" key="10">
    <source>
        <dbReference type="Proteomes" id="UP000037540"/>
    </source>
</evidence>
<evidence type="ECO:0000256" key="5">
    <source>
        <dbReference type="ARBA" id="ARBA00023172"/>
    </source>
</evidence>
<evidence type="ECO:0000256" key="4">
    <source>
        <dbReference type="ARBA" id="ARBA00023125"/>
    </source>
</evidence>
<dbReference type="Proteomes" id="UP000037540">
    <property type="component" value="Unassembled WGS sequence"/>
</dbReference>
<dbReference type="RefSeq" id="WP_013720871.1">
    <property type="nucleotide sequence ID" value="NZ_LGVO01000061.1"/>
</dbReference>
<evidence type="ECO:0000313" key="9">
    <source>
        <dbReference type="EMBL" id="KOA84981.1"/>
    </source>
</evidence>
<keyword evidence="9" id="KW-0614">Plasmid</keyword>
<dbReference type="InterPro" id="IPR011010">
    <property type="entry name" value="DNA_brk_join_enz"/>
</dbReference>
<evidence type="ECO:0000256" key="6">
    <source>
        <dbReference type="PROSITE-ProRule" id="PRU01248"/>
    </source>
</evidence>
<keyword evidence="5" id="KW-0233">DNA recombination</keyword>
<gene>
    <name evidence="9" type="ORF">ADU74_09935</name>
</gene>
<feature type="domain" description="Tyr recombinase" evidence="7">
    <location>
        <begin position="134"/>
        <end position="326"/>
    </location>
</feature>
<feature type="domain" description="Core-binding (CB)" evidence="8">
    <location>
        <begin position="21"/>
        <end position="108"/>
    </location>
</feature>
<evidence type="ECO:0000256" key="1">
    <source>
        <dbReference type="ARBA" id="ARBA00003283"/>
    </source>
</evidence>
<organism evidence="9 10">
    <name type="scientific">Clostridium botulinum</name>
    <dbReference type="NCBI Taxonomy" id="1491"/>
    <lineage>
        <taxon>Bacteria</taxon>
        <taxon>Bacillati</taxon>
        <taxon>Bacillota</taxon>
        <taxon>Clostridia</taxon>
        <taxon>Eubacteriales</taxon>
        <taxon>Clostridiaceae</taxon>
        <taxon>Clostridium</taxon>
    </lineage>
</organism>
<dbReference type="Gene3D" id="1.10.443.10">
    <property type="entry name" value="Intergrase catalytic core"/>
    <property type="match status" value="1"/>
</dbReference>